<gene>
    <name evidence="5" type="ORF">C3Y92_01430</name>
</gene>
<dbReference type="SUPFAM" id="SSF52172">
    <property type="entry name" value="CheY-like"/>
    <property type="match status" value="1"/>
</dbReference>
<keyword evidence="1 3" id="KW-0597">Phosphoprotein</keyword>
<dbReference type="Gene3D" id="3.40.50.2300">
    <property type="match status" value="1"/>
</dbReference>
<dbReference type="GO" id="GO:0000160">
    <property type="term" value="P:phosphorelay signal transduction system"/>
    <property type="evidence" value="ECO:0007669"/>
    <property type="project" value="UniProtKB-KW"/>
</dbReference>
<dbReference type="SMART" id="SM00448">
    <property type="entry name" value="REC"/>
    <property type="match status" value="1"/>
</dbReference>
<accession>A0A4P6HFT3</accession>
<reference evidence="5 6" key="1">
    <citation type="submission" date="2018-02" db="EMBL/GenBank/DDBJ databases">
        <title>Genome sequence of Desulfovibrio carbinolicus DSM 3852.</title>
        <authorList>
            <person name="Wilbanks E."/>
            <person name="Skennerton C.T."/>
            <person name="Orphan V.J."/>
        </authorList>
    </citation>
    <scope>NUCLEOTIDE SEQUENCE [LARGE SCALE GENOMIC DNA]</scope>
    <source>
        <strain evidence="5 6">DSM 3852</strain>
    </source>
</reference>
<protein>
    <submittedName>
        <fullName evidence="5">Response regulator</fullName>
    </submittedName>
</protein>
<keyword evidence="6" id="KW-1185">Reference proteome</keyword>
<evidence type="ECO:0000256" key="2">
    <source>
        <dbReference type="ARBA" id="ARBA00023012"/>
    </source>
</evidence>
<dbReference type="KEGG" id="dcb:C3Y92_01430"/>
<dbReference type="InterPro" id="IPR001789">
    <property type="entry name" value="Sig_transdc_resp-reg_receiver"/>
</dbReference>
<evidence type="ECO:0000259" key="4">
    <source>
        <dbReference type="PROSITE" id="PS50110"/>
    </source>
</evidence>
<dbReference type="OrthoDB" id="281471at2"/>
<organism evidence="5 6">
    <name type="scientific">Solidesulfovibrio carbinolicus</name>
    <dbReference type="NCBI Taxonomy" id="296842"/>
    <lineage>
        <taxon>Bacteria</taxon>
        <taxon>Pseudomonadati</taxon>
        <taxon>Thermodesulfobacteriota</taxon>
        <taxon>Desulfovibrionia</taxon>
        <taxon>Desulfovibrionales</taxon>
        <taxon>Desulfovibrionaceae</taxon>
        <taxon>Solidesulfovibrio</taxon>
    </lineage>
</organism>
<evidence type="ECO:0000256" key="3">
    <source>
        <dbReference type="PROSITE-ProRule" id="PRU00169"/>
    </source>
</evidence>
<dbReference type="Proteomes" id="UP000293296">
    <property type="component" value="Chromosome"/>
</dbReference>
<dbReference type="Pfam" id="PF00072">
    <property type="entry name" value="Response_reg"/>
    <property type="match status" value="1"/>
</dbReference>
<evidence type="ECO:0000313" key="6">
    <source>
        <dbReference type="Proteomes" id="UP000293296"/>
    </source>
</evidence>
<dbReference type="PROSITE" id="PS50110">
    <property type="entry name" value="RESPONSE_REGULATORY"/>
    <property type="match status" value="1"/>
</dbReference>
<sequence>MGNAGKILVADDSAVMQNVLKKILLGIGCRDVRTVANGQAAWELLESEKDFELVFADLRMPRLSGLALLDRIRQTPAMQALPVVIISSEADPARILEAGQHNATAYVVKPFSVEKISGVVKSILGR</sequence>
<dbReference type="PANTHER" id="PTHR44591:SF14">
    <property type="entry name" value="PROTEIN PILG"/>
    <property type="match status" value="1"/>
</dbReference>
<dbReference type="AlphaFoldDB" id="A0A4P6HFT3"/>
<evidence type="ECO:0000313" key="5">
    <source>
        <dbReference type="EMBL" id="QAZ65971.1"/>
    </source>
</evidence>
<name>A0A4P6HFT3_9BACT</name>
<dbReference type="EMBL" id="CP026538">
    <property type="protein sequence ID" value="QAZ65971.1"/>
    <property type="molecule type" value="Genomic_DNA"/>
</dbReference>
<dbReference type="InterPro" id="IPR050595">
    <property type="entry name" value="Bact_response_regulator"/>
</dbReference>
<feature type="modified residue" description="4-aspartylphosphate" evidence="3">
    <location>
        <position position="57"/>
    </location>
</feature>
<proteinExistence type="predicted"/>
<evidence type="ECO:0000256" key="1">
    <source>
        <dbReference type="ARBA" id="ARBA00022553"/>
    </source>
</evidence>
<dbReference type="RefSeq" id="WP_129348799.1">
    <property type="nucleotide sequence ID" value="NZ_CP026538.1"/>
</dbReference>
<keyword evidence="2" id="KW-0902">Two-component regulatory system</keyword>
<dbReference type="PANTHER" id="PTHR44591">
    <property type="entry name" value="STRESS RESPONSE REGULATOR PROTEIN 1"/>
    <property type="match status" value="1"/>
</dbReference>
<dbReference type="InterPro" id="IPR011006">
    <property type="entry name" value="CheY-like_superfamily"/>
</dbReference>
<feature type="domain" description="Response regulatory" evidence="4">
    <location>
        <begin position="6"/>
        <end position="124"/>
    </location>
</feature>